<feature type="transmembrane region" description="Helical" evidence="1">
    <location>
        <begin position="12"/>
        <end position="31"/>
    </location>
</feature>
<comment type="caution">
    <text evidence="2">The sequence shown here is derived from an EMBL/GenBank/DDBJ whole genome shotgun (WGS) entry which is preliminary data.</text>
</comment>
<dbReference type="EMBL" id="NPEF02000002">
    <property type="protein sequence ID" value="MDV6234762.1"/>
    <property type="molecule type" value="Genomic_DNA"/>
</dbReference>
<gene>
    <name evidence="2" type="ORF">CH379_003845</name>
</gene>
<feature type="transmembrane region" description="Helical" evidence="1">
    <location>
        <begin position="395"/>
        <end position="412"/>
    </location>
</feature>
<keyword evidence="1" id="KW-0472">Membrane</keyword>
<feature type="transmembrane region" description="Helical" evidence="1">
    <location>
        <begin position="371"/>
        <end position="388"/>
    </location>
</feature>
<evidence type="ECO:0000313" key="2">
    <source>
        <dbReference type="EMBL" id="MDV6234762.1"/>
    </source>
</evidence>
<dbReference type="Proteomes" id="UP000232122">
    <property type="component" value="Unassembled WGS sequence"/>
</dbReference>
<name>A0AAE4QKM9_9LEPT</name>
<reference evidence="2 3" key="1">
    <citation type="journal article" date="2018" name="Microb. Genom.">
        <title>Deciphering the unexplored Leptospira diversity from soils uncovers genomic evolution to virulence.</title>
        <authorList>
            <person name="Thibeaux R."/>
            <person name="Iraola G."/>
            <person name="Ferres I."/>
            <person name="Bierque E."/>
            <person name="Girault D."/>
            <person name="Soupe-Gilbert M.E."/>
            <person name="Picardeau M."/>
            <person name="Goarant C."/>
        </authorList>
    </citation>
    <scope>NUCLEOTIDE SEQUENCE [LARGE SCALE GENOMIC DNA]</scope>
    <source>
        <strain evidence="2 3">ATI7-C-A5</strain>
    </source>
</reference>
<feature type="transmembrane region" description="Helical" evidence="1">
    <location>
        <begin position="202"/>
        <end position="219"/>
    </location>
</feature>
<feature type="transmembrane region" description="Helical" evidence="1">
    <location>
        <begin position="124"/>
        <end position="144"/>
    </location>
</feature>
<feature type="transmembrane region" description="Helical" evidence="1">
    <location>
        <begin position="335"/>
        <end position="351"/>
    </location>
</feature>
<organism evidence="2 3">
    <name type="scientific">Leptospira ellisii</name>
    <dbReference type="NCBI Taxonomy" id="2023197"/>
    <lineage>
        <taxon>Bacteria</taxon>
        <taxon>Pseudomonadati</taxon>
        <taxon>Spirochaetota</taxon>
        <taxon>Spirochaetia</taxon>
        <taxon>Leptospirales</taxon>
        <taxon>Leptospiraceae</taxon>
        <taxon>Leptospira</taxon>
    </lineage>
</organism>
<evidence type="ECO:0000256" key="1">
    <source>
        <dbReference type="SAM" id="Phobius"/>
    </source>
</evidence>
<dbReference type="NCBIfam" id="NF047440">
    <property type="entry name" value="LA3751_2_3_fam"/>
    <property type="match status" value="1"/>
</dbReference>
<proteinExistence type="predicted"/>
<dbReference type="InterPro" id="IPR059217">
    <property type="entry name" value="LA3751_2-like"/>
</dbReference>
<sequence length="556" mass="63731">MQKLSQNPTFRKSVSILLRAVAVLIILLFVWKRAQWDGGVAPLIQTDAQIKTYQTAQYAANGLSDHRCYYGGGVWDRTFQYFPFHYPWVVYTEETRSAETCRFQYPSFFSQMFAPLYRLTGYRFLNPAILLFYFLAAFLTYRIATARLGLSKDVGVTVLILALTGYPQNSGFEYSETVMSNVCFLFFLDRTLKLLGEDTDEVALASLACGIIGSLAVFLRSESVFYYSALGIGTVLFWKLSFPVLLKKFRFLVIGFLVGVFAFAFLNYHEFGAILGIRSRISYADFLKLNWSTKLELLKGYFLGSRIQVGLLSYCFPVLAAAFAFPVWKKRETTGVYFLLLFTGVSGMLLVQTFSPYNPGGLYAGLRFTEITYYCLILLAGTILNSTGSGDKRPIPYLLYVLCILQIFFSLYHTKKNLQVVDFVKKHHDLLQKEWNSYPRYPVVHKSLFDMFLVSTSYLDKPHFVAKDEKAWDGLESILAENEVPGIQVFYFGTTPPKDINAPQDFYEEWIDTKYTIRSDRYRLEEKKTVEGFVLERYVLDSKTNGRKKKETSASK</sequence>
<keyword evidence="3" id="KW-1185">Reference proteome</keyword>
<dbReference type="RefSeq" id="WP_317572070.1">
    <property type="nucleotide sequence ID" value="NZ_NPEF02000002.1"/>
</dbReference>
<protein>
    <submittedName>
        <fullName evidence="2">Uncharacterized protein</fullName>
    </submittedName>
</protein>
<evidence type="ECO:0000313" key="3">
    <source>
        <dbReference type="Proteomes" id="UP000232122"/>
    </source>
</evidence>
<keyword evidence="1" id="KW-0812">Transmembrane</keyword>
<dbReference type="AlphaFoldDB" id="A0AAE4QKM9"/>
<accession>A0AAE4QKM9</accession>
<feature type="transmembrane region" description="Helical" evidence="1">
    <location>
        <begin position="307"/>
        <end position="328"/>
    </location>
</feature>
<feature type="transmembrane region" description="Helical" evidence="1">
    <location>
        <begin position="249"/>
        <end position="268"/>
    </location>
</feature>
<feature type="transmembrane region" description="Helical" evidence="1">
    <location>
        <begin position="225"/>
        <end position="242"/>
    </location>
</feature>
<keyword evidence="1" id="KW-1133">Transmembrane helix</keyword>